<keyword evidence="1" id="KW-0472">Membrane</keyword>
<keyword evidence="1" id="KW-0812">Transmembrane</keyword>
<reference evidence="2 3" key="1">
    <citation type="journal article" date="2010" name="Science">
        <title>Genomic comparison of the ants Camponotus floridanus and Harpegnathos saltator.</title>
        <authorList>
            <person name="Bonasio R."/>
            <person name="Zhang G."/>
            <person name="Ye C."/>
            <person name="Mutti N.S."/>
            <person name="Fang X."/>
            <person name="Qin N."/>
            <person name="Donahue G."/>
            <person name="Yang P."/>
            <person name="Li Q."/>
            <person name="Li C."/>
            <person name="Zhang P."/>
            <person name="Huang Z."/>
            <person name="Berger S.L."/>
            <person name="Reinberg D."/>
            <person name="Wang J."/>
            <person name="Liebig J."/>
        </authorList>
    </citation>
    <scope>NUCLEOTIDE SEQUENCE [LARGE SCALE GENOMIC DNA]</scope>
    <source>
        <strain evidence="2 3">R22 G/1</strain>
    </source>
</reference>
<accession>E2C540</accession>
<dbReference type="OMA" id="KAFAFGH"/>
<keyword evidence="3" id="KW-1185">Reference proteome</keyword>
<feature type="transmembrane region" description="Helical" evidence="1">
    <location>
        <begin position="68"/>
        <end position="86"/>
    </location>
</feature>
<evidence type="ECO:0008006" key="4">
    <source>
        <dbReference type="Google" id="ProtNLM"/>
    </source>
</evidence>
<feature type="transmembrane region" description="Helical" evidence="1">
    <location>
        <begin position="202"/>
        <end position="222"/>
    </location>
</feature>
<dbReference type="EMBL" id="GL452737">
    <property type="protein sequence ID" value="EFN76948.1"/>
    <property type="molecule type" value="Genomic_DNA"/>
</dbReference>
<evidence type="ECO:0000256" key="1">
    <source>
        <dbReference type="SAM" id="Phobius"/>
    </source>
</evidence>
<organism evidence="3">
    <name type="scientific">Harpegnathos saltator</name>
    <name type="common">Jerdon's jumping ant</name>
    <dbReference type="NCBI Taxonomy" id="610380"/>
    <lineage>
        <taxon>Eukaryota</taxon>
        <taxon>Metazoa</taxon>
        <taxon>Ecdysozoa</taxon>
        <taxon>Arthropoda</taxon>
        <taxon>Hexapoda</taxon>
        <taxon>Insecta</taxon>
        <taxon>Pterygota</taxon>
        <taxon>Neoptera</taxon>
        <taxon>Endopterygota</taxon>
        <taxon>Hymenoptera</taxon>
        <taxon>Apocrita</taxon>
        <taxon>Aculeata</taxon>
        <taxon>Formicoidea</taxon>
        <taxon>Formicidae</taxon>
        <taxon>Ponerinae</taxon>
        <taxon>Ponerini</taxon>
        <taxon>Harpegnathos</taxon>
    </lineage>
</organism>
<dbReference type="STRING" id="610380.E2C540"/>
<feature type="transmembrane region" description="Helical" evidence="1">
    <location>
        <begin position="228"/>
        <end position="250"/>
    </location>
</feature>
<evidence type="ECO:0000313" key="3">
    <source>
        <dbReference type="Proteomes" id="UP000008237"/>
    </source>
</evidence>
<protein>
    <recommendedName>
        <fullName evidence="4">Cuticle protein 16.5</fullName>
    </recommendedName>
</protein>
<dbReference type="AlphaFoldDB" id="E2C540"/>
<gene>
    <name evidence="2" type="ORF">EAI_12662</name>
</gene>
<feature type="transmembrane region" description="Helical" evidence="1">
    <location>
        <begin position="45"/>
        <end position="62"/>
    </location>
</feature>
<dbReference type="Proteomes" id="UP000008237">
    <property type="component" value="Unassembled WGS sequence"/>
</dbReference>
<evidence type="ECO:0000313" key="2">
    <source>
        <dbReference type="EMBL" id="EFN76948.1"/>
    </source>
</evidence>
<keyword evidence="1" id="KW-1133">Transmembrane helix</keyword>
<dbReference type="InParanoid" id="E2C540"/>
<feature type="transmembrane region" description="Helical" evidence="1">
    <location>
        <begin position="98"/>
        <end position="117"/>
    </location>
</feature>
<name>E2C540_HARSA</name>
<proteinExistence type="predicted"/>
<sequence>MKCQLGVQVSGIKAFAFGHRKQILRASSSASSITLDAKQYDMSKLYILAALLAVVSAAPAPAPAPGALLAAAPAIAAVPAPIVTASSSQYVARNYNTLAAAPLAAAAPFVAAAPLAAAPVATAARFAAAPFAAAAYAPLAYGTHAVAPAYSAAYSAPVLLFHSQLCTLTPFPEISTTSYVPRRILEYYRTDFKPDGHTSYNMFKLLCFLAFLALAAAAPAPAPAPAPGAIIGAPLVTSYSAPFVSAPLAYSAYSLPTYSAYSAYPALPYAYKSYAAYIA</sequence>